<protein>
    <submittedName>
        <fullName evidence="1">Uncharacterized protein</fullName>
    </submittedName>
</protein>
<evidence type="ECO:0000313" key="1">
    <source>
        <dbReference type="EMBL" id="KAF6346940.1"/>
    </source>
</evidence>
<comment type="caution">
    <text evidence="1">The sequence shown here is derived from an EMBL/GenBank/DDBJ whole genome shotgun (WGS) entry which is preliminary data.</text>
</comment>
<dbReference type="AlphaFoldDB" id="A0A7J7XCA9"/>
<accession>A0A7J7XCA9</accession>
<organism evidence="1 2">
    <name type="scientific">Pipistrellus kuhlii</name>
    <name type="common">Kuhl's pipistrelle</name>
    <dbReference type="NCBI Taxonomy" id="59472"/>
    <lineage>
        <taxon>Eukaryota</taxon>
        <taxon>Metazoa</taxon>
        <taxon>Chordata</taxon>
        <taxon>Craniata</taxon>
        <taxon>Vertebrata</taxon>
        <taxon>Euteleostomi</taxon>
        <taxon>Mammalia</taxon>
        <taxon>Eutheria</taxon>
        <taxon>Laurasiatheria</taxon>
        <taxon>Chiroptera</taxon>
        <taxon>Yangochiroptera</taxon>
        <taxon>Vespertilionidae</taxon>
        <taxon>Pipistrellus</taxon>
    </lineage>
</organism>
<proteinExistence type="predicted"/>
<dbReference type="Proteomes" id="UP000558488">
    <property type="component" value="Unassembled WGS sequence"/>
</dbReference>
<keyword evidence="2" id="KW-1185">Reference proteome</keyword>
<reference evidence="1 2" key="1">
    <citation type="journal article" date="2020" name="Nature">
        <title>Six reference-quality genomes reveal evolution of bat adaptations.</title>
        <authorList>
            <person name="Jebb D."/>
            <person name="Huang Z."/>
            <person name="Pippel M."/>
            <person name="Hughes G.M."/>
            <person name="Lavrichenko K."/>
            <person name="Devanna P."/>
            <person name="Winkler S."/>
            <person name="Jermiin L.S."/>
            <person name="Skirmuntt E.C."/>
            <person name="Katzourakis A."/>
            <person name="Burkitt-Gray L."/>
            <person name="Ray D.A."/>
            <person name="Sullivan K.A.M."/>
            <person name="Roscito J.G."/>
            <person name="Kirilenko B.M."/>
            <person name="Davalos L.M."/>
            <person name="Corthals A.P."/>
            <person name="Power M.L."/>
            <person name="Jones G."/>
            <person name="Ransome R.D."/>
            <person name="Dechmann D.K.N."/>
            <person name="Locatelli A.G."/>
            <person name="Puechmaille S.J."/>
            <person name="Fedrigo O."/>
            <person name="Jarvis E.D."/>
            <person name="Hiller M."/>
            <person name="Vernes S.C."/>
            <person name="Myers E.W."/>
            <person name="Teeling E.C."/>
        </authorList>
    </citation>
    <scope>NUCLEOTIDE SEQUENCE [LARGE SCALE GENOMIC DNA]</scope>
    <source>
        <strain evidence="1">MPipKuh1</strain>
        <tissue evidence="1">Flight muscle</tissue>
    </source>
</reference>
<name>A0A7J7XCA9_PIPKU</name>
<sequence>MLVLEKKKKFLKSMTKGFTLKILKKALADVVQFIGVSSSHTPRSGGFDSWSGRMPGLQAQSLVGACRRQAINVSLSHQGLPLFPSLSLSLSLFLYLPLPLSKKINFLEIRKRRVSGSKGIKNITAELQPILLSIGSRTEGSQVQFQSRAHTLVAGSTPNPRLGLVLEANNQCASHTAMFLCLSPSLPLSPPPKKNQWEKYLQMRINKKHTKQTNKNVTAEMHEIGNCRKS</sequence>
<gene>
    <name evidence="1" type="ORF">mPipKuh1_010670</name>
</gene>
<dbReference type="EMBL" id="JACAGB010000008">
    <property type="protein sequence ID" value="KAF6346940.1"/>
    <property type="molecule type" value="Genomic_DNA"/>
</dbReference>
<evidence type="ECO:0000313" key="2">
    <source>
        <dbReference type="Proteomes" id="UP000558488"/>
    </source>
</evidence>